<dbReference type="Proteomes" id="UP000053105">
    <property type="component" value="Unassembled WGS sequence"/>
</dbReference>
<dbReference type="PROSITE" id="PS50057">
    <property type="entry name" value="FERM_3"/>
    <property type="match status" value="1"/>
</dbReference>
<protein>
    <recommendedName>
        <fullName evidence="1">FERM domain-containing protein</fullName>
    </recommendedName>
</protein>
<feature type="domain" description="FERM" evidence="1">
    <location>
        <begin position="1"/>
        <end position="60"/>
    </location>
</feature>
<organism evidence="2 3">
    <name type="scientific">Melipona quadrifasciata</name>
    <dbReference type="NCBI Taxonomy" id="166423"/>
    <lineage>
        <taxon>Eukaryota</taxon>
        <taxon>Metazoa</taxon>
        <taxon>Ecdysozoa</taxon>
        <taxon>Arthropoda</taxon>
        <taxon>Hexapoda</taxon>
        <taxon>Insecta</taxon>
        <taxon>Pterygota</taxon>
        <taxon>Neoptera</taxon>
        <taxon>Endopterygota</taxon>
        <taxon>Hymenoptera</taxon>
        <taxon>Apocrita</taxon>
        <taxon>Aculeata</taxon>
        <taxon>Apoidea</taxon>
        <taxon>Anthophila</taxon>
        <taxon>Apidae</taxon>
        <taxon>Melipona</taxon>
    </lineage>
</organism>
<gene>
    <name evidence="2" type="ORF">WN51_12910</name>
</gene>
<sequence>MPNQLQQTVRRQNERKQLLQVLGLTSSRERLKVKPCDSMARRNIQQVSRASTYGVDIYMM</sequence>
<dbReference type="InterPro" id="IPR000299">
    <property type="entry name" value="FERM_domain"/>
</dbReference>
<accession>A0A0M9AAA8</accession>
<evidence type="ECO:0000313" key="2">
    <source>
        <dbReference type="EMBL" id="KOX80427.1"/>
    </source>
</evidence>
<reference evidence="2 3" key="1">
    <citation type="submission" date="2015-07" db="EMBL/GenBank/DDBJ databases">
        <title>The genome of Melipona quadrifasciata.</title>
        <authorList>
            <person name="Pan H."/>
            <person name="Kapheim K."/>
        </authorList>
    </citation>
    <scope>NUCLEOTIDE SEQUENCE [LARGE SCALE GENOMIC DNA]</scope>
    <source>
        <strain evidence="2">0111107301</strain>
        <tissue evidence="2">Whole body</tissue>
    </source>
</reference>
<dbReference type="AlphaFoldDB" id="A0A0M9AAA8"/>
<dbReference type="EMBL" id="KQ435700">
    <property type="protein sequence ID" value="KOX80427.1"/>
    <property type="molecule type" value="Genomic_DNA"/>
</dbReference>
<proteinExistence type="predicted"/>
<evidence type="ECO:0000259" key="1">
    <source>
        <dbReference type="PROSITE" id="PS50057"/>
    </source>
</evidence>
<evidence type="ECO:0000313" key="3">
    <source>
        <dbReference type="Proteomes" id="UP000053105"/>
    </source>
</evidence>
<keyword evidence="3" id="KW-1185">Reference proteome</keyword>
<name>A0A0M9AAA8_9HYME</name>